<dbReference type="Pfam" id="PF02518">
    <property type="entry name" value="HATPase_c"/>
    <property type="match status" value="1"/>
</dbReference>
<sequence>MTVKTQDRKMRKLLGKLLLRDRPLMTKLMVFSAFLVAIPMLCAGLITYRHSSETLEREARQYSWQIIEQVKHYVEDYFRDFEINALRIVNHPDTAAFIRSEAREAEPDDELAHRVRNVLKNSAYTRSDVANMTLLVDNGLNAIDSNDQPGISSVRELRSEYWFGNVSPAGKPKVYSRLVKWKGRVEPVISVVKGIANPQDLSPFGMLVIDLNYKRLQDVARKVRLGQSGSGYLFILDERDHYIYHPNYARIGTKAEQAILQAAGRQLSGSALTAADPAGTARQFLTFSTSEALGWRMFTSIPYTDLMASRSYIGRTIVITSAAFIMLAYVLSFGFAASLVRPVRRLYQFMKRVEIGDLKGSVEVESKDEIGKLSAGFNKMVARLHELLEEVYFSKLRETEMSLRQKDAELKMLQAQINPHFLYNALETIRGMALEHDRDDIASMSASLSRLLRYNVKDDSPVVTLRQELEVAEVYLKIQSFRFEDRLSYCLNIPQWALDFPVPKFTLQPLIENSIVHGLEPEIGGIEISITARLLKEDAYLLTVSDTGAGMEPGQITQLMKTEEQPKGHIGIRNVRLRIGHLFGEPYGMSVESERGIGTEIKLVLPCIRDRRRDST</sequence>
<dbReference type="AlphaFoldDB" id="A0A2W1LWG6"/>
<dbReference type="Proteomes" id="UP000249522">
    <property type="component" value="Unassembled WGS sequence"/>
</dbReference>
<dbReference type="PROSITE" id="PS50885">
    <property type="entry name" value="HAMP"/>
    <property type="match status" value="1"/>
</dbReference>
<dbReference type="InterPro" id="IPR003594">
    <property type="entry name" value="HATPase_dom"/>
</dbReference>
<dbReference type="SUPFAM" id="SSF158472">
    <property type="entry name" value="HAMP domain-like"/>
    <property type="match status" value="1"/>
</dbReference>
<comment type="subcellular location">
    <subcellularLocation>
        <location evidence="1">Cell membrane</location>
        <topology evidence="1">Multi-pass membrane protein</topology>
    </subcellularLocation>
</comment>
<feature type="transmembrane region" description="Helical" evidence="9">
    <location>
        <begin position="317"/>
        <end position="340"/>
    </location>
</feature>
<proteinExistence type="predicted"/>
<keyword evidence="2" id="KW-1003">Cell membrane</keyword>
<dbReference type="InterPro" id="IPR050640">
    <property type="entry name" value="Bact_2-comp_sensor_kinase"/>
</dbReference>
<dbReference type="Gene3D" id="3.30.450.20">
    <property type="entry name" value="PAS domain"/>
    <property type="match status" value="1"/>
</dbReference>
<evidence type="ECO:0000256" key="6">
    <source>
        <dbReference type="ARBA" id="ARBA00022777"/>
    </source>
</evidence>
<evidence type="ECO:0000313" key="12">
    <source>
        <dbReference type="Proteomes" id="UP000249522"/>
    </source>
</evidence>
<evidence type="ECO:0000256" key="9">
    <source>
        <dbReference type="SAM" id="Phobius"/>
    </source>
</evidence>
<name>A0A2W1LWG6_9BACL</name>
<dbReference type="GO" id="GO:0005886">
    <property type="term" value="C:plasma membrane"/>
    <property type="evidence" value="ECO:0007669"/>
    <property type="project" value="UniProtKB-SubCell"/>
</dbReference>
<organism evidence="11 12">
    <name type="scientific">Paenibacillus sambharensis</name>
    <dbReference type="NCBI Taxonomy" id="1803190"/>
    <lineage>
        <taxon>Bacteria</taxon>
        <taxon>Bacillati</taxon>
        <taxon>Bacillota</taxon>
        <taxon>Bacilli</taxon>
        <taxon>Bacillales</taxon>
        <taxon>Paenibacillaceae</taxon>
        <taxon>Paenibacillus</taxon>
    </lineage>
</organism>
<evidence type="ECO:0000259" key="10">
    <source>
        <dbReference type="PROSITE" id="PS50885"/>
    </source>
</evidence>
<evidence type="ECO:0000256" key="7">
    <source>
        <dbReference type="ARBA" id="ARBA00022989"/>
    </source>
</evidence>
<dbReference type="SUPFAM" id="SSF55874">
    <property type="entry name" value="ATPase domain of HSP90 chaperone/DNA topoisomerase II/histidine kinase"/>
    <property type="match status" value="1"/>
</dbReference>
<keyword evidence="8 9" id="KW-0472">Membrane</keyword>
<dbReference type="SMART" id="SM00304">
    <property type="entry name" value="HAMP"/>
    <property type="match status" value="1"/>
</dbReference>
<dbReference type="InterPro" id="IPR033479">
    <property type="entry name" value="dCache_1"/>
</dbReference>
<feature type="domain" description="HAMP" evidence="10">
    <location>
        <begin position="337"/>
        <end position="389"/>
    </location>
</feature>
<evidence type="ECO:0000256" key="3">
    <source>
        <dbReference type="ARBA" id="ARBA00022553"/>
    </source>
</evidence>
<keyword evidence="5 9" id="KW-0812">Transmembrane</keyword>
<dbReference type="EMBL" id="QKRB01000042">
    <property type="protein sequence ID" value="PZD96131.1"/>
    <property type="molecule type" value="Genomic_DNA"/>
</dbReference>
<dbReference type="Gene3D" id="6.10.340.10">
    <property type="match status" value="1"/>
</dbReference>
<keyword evidence="12" id="KW-1185">Reference proteome</keyword>
<comment type="caution">
    <text evidence="11">The sequence shown here is derived from an EMBL/GenBank/DDBJ whole genome shotgun (WGS) entry which is preliminary data.</text>
</comment>
<keyword evidence="6 11" id="KW-0418">Kinase</keyword>
<dbReference type="RefSeq" id="WP_111146419.1">
    <property type="nucleotide sequence ID" value="NZ_QKRB01000042.1"/>
</dbReference>
<dbReference type="Gene3D" id="3.30.565.10">
    <property type="entry name" value="Histidine kinase-like ATPase, C-terminal domain"/>
    <property type="match status" value="1"/>
</dbReference>
<dbReference type="InterPro" id="IPR003660">
    <property type="entry name" value="HAMP_dom"/>
</dbReference>
<keyword evidence="3" id="KW-0597">Phosphoprotein</keyword>
<dbReference type="InterPro" id="IPR010559">
    <property type="entry name" value="Sig_transdc_His_kin_internal"/>
</dbReference>
<evidence type="ECO:0000256" key="1">
    <source>
        <dbReference type="ARBA" id="ARBA00004651"/>
    </source>
</evidence>
<dbReference type="CDD" id="cd18773">
    <property type="entry name" value="PDC1_HK_sensor"/>
    <property type="match status" value="1"/>
</dbReference>
<evidence type="ECO:0000256" key="2">
    <source>
        <dbReference type="ARBA" id="ARBA00022475"/>
    </source>
</evidence>
<keyword evidence="4" id="KW-0808">Transferase</keyword>
<dbReference type="CDD" id="cd06225">
    <property type="entry name" value="HAMP"/>
    <property type="match status" value="1"/>
</dbReference>
<evidence type="ECO:0000256" key="5">
    <source>
        <dbReference type="ARBA" id="ARBA00022692"/>
    </source>
</evidence>
<dbReference type="Pfam" id="PF06580">
    <property type="entry name" value="His_kinase"/>
    <property type="match status" value="1"/>
</dbReference>
<gene>
    <name evidence="11" type="ORF">DNH61_09475</name>
</gene>
<evidence type="ECO:0000256" key="8">
    <source>
        <dbReference type="ARBA" id="ARBA00023136"/>
    </source>
</evidence>
<accession>A0A2W1LWG6</accession>
<dbReference type="PANTHER" id="PTHR34220">
    <property type="entry name" value="SENSOR HISTIDINE KINASE YPDA"/>
    <property type="match status" value="1"/>
</dbReference>
<keyword evidence="7 9" id="KW-1133">Transmembrane helix</keyword>
<dbReference type="GO" id="GO:0000155">
    <property type="term" value="F:phosphorelay sensor kinase activity"/>
    <property type="evidence" value="ECO:0007669"/>
    <property type="project" value="InterPro"/>
</dbReference>
<dbReference type="Pfam" id="PF00672">
    <property type="entry name" value="HAMP"/>
    <property type="match status" value="1"/>
</dbReference>
<evidence type="ECO:0000313" key="11">
    <source>
        <dbReference type="EMBL" id="PZD96131.1"/>
    </source>
</evidence>
<dbReference type="PANTHER" id="PTHR34220:SF7">
    <property type="entry name" value="SENSOR HISTIDINE KINASE YPDA"/>
    <property type="match status" value="1"/>
</dbReference>
<reference evidence="11 12" key="1">
    <citation type="submission" date="2018-06" db="EMBL/GenBank/DDBJ databases">
        <title>Paenibacillus imtechensis sp. nov.</title>
        <authorList>
            <person name="Pinnaka A.K."/>
            <person name="Singh H."/>
            <person name="Kaur M."/>
        </authorList>
    </citation>
    <scope>NUCLEOTIDE SEQUENCE [LARGE SCALE GENOMIC DNA]</scope>
    <source>
        <strain evidence="11 12">SMB1</strain>
    </source>
</reference>
<evidence type="ECO:0000256" key="4">
    <source>
        <dbReference type="ARBA" id="ARBA00022679"/>
    </source>
</evidence>
<dbReference type="OrthoDB" id="9776552at2"/>
<dbReference type="InterPro" id="IPR036890">
    <property type="entry name" value="HATPase_C_sf"/>
</dbReference>
<dbReference type="Pfam" id="PF02743">
    <property type="entry name" value="dCache_1"/>
    <property type="match status" value="1"/>
</dbReference>
<protein>
    <submittedName>
        <fullName evidence="11">Sensor histidine kinase</fullName>
    </submittedName>
</protein>